<proteinExistence type="predicted"/>
<reference evidence="1 2" key="1">
    <citation type="submission" date="2019-08" db="EMBL/GenBank/DDBJ databases">
        <title>In-depth cultivation of the pig gut microbiome towards novel bacterial diversity and tailored functional studies.</title>
        <authorList>
            <person name="Wylensek D."/>
            <person name="Hitch T.C.A."/>
            <person name="Clavel T."/>
        </authorList>
    </citation>
    <scope>NUCLEOTIDE SEQUENCE [LARGE SCALE GENOMIC DNA]</scope>
    <source>
        <strain evidence="1 2">LKV-472-APC-3</strain>
    </source>
</reference>
<evidence type="ECO:0000313" key="1">
    <source>
        <dbReference type="EMBL" id="MSS57116.1"/>
    </source>
</evidence>
<dbReference type="EMBL" id="VUMR01000071">
    <property type="protein sequence ID" value="MSS57116.1"/>
    <property type="molecule type" value="Genomic_DNA"/>
</dbReference>
<dbReference type="GeneID" id="93159548"/>
<evidence type="ECO:0000313" key="2">
    <source>
        <dbReference type="Proteomes" id="UP000434241"/>
    </source>
</evidence>
<gene>
    <name evidence="1" type="ORF">FYJ55_09650</name>
</gene>
<keyword evidence="2" id="KW-1185">Reference proteome</keyword>
<dbReference type="Pfam" id="PF13189">
    <property type="entry name" value="Cytidylate_kin2"/>
    <property type="match status" value="1"/>
</dbReference>
<sequence length="38" mass="4452">MEKNVIITISRQFGSNGREIARKLAEYLDISYYNKQMA</sequence>
<dbReference type="Gene3D" id="3.40.50.300">
    <property type="entry name" value="P-loop containing nucleotide triphosphate hydrolases"/>
    <property type="match status" value="1"/>
</dbReference>
<organism evidence="1 2">
    <name type="scientific">Holdemanella porci</name>
    <dbReference type="NCBI Taxonomy" id="2652276"/>
    <lineage>
        <taxon>Bacteria</taxon>
        <taxon>Bacillati</taxon>
        <taxon>Bacillota</taxon>
        <taxon>Erysipelotrichia</taxon>
        <taxon>Erysipelotrichales</taxon>
        <taxon>Erysipelotrichaceae</taxon>
        <taxon>Holdemanella</taxon>
    </lineage>
</organism>
<comment type="caution">
    <text evidence="1">The sequence shown here is derived from an EMBL/GenBank/DDBJ whole genome shotgun (WGS) entry which is preliminary data.</text>
</comment>
<name>A0A6N7V5M2_9FIRM</name>
<dbReference type="AlphaFoldDB" id="A0A6N7V5M2"/>
<dbReference type="RefSeq" id="WP_154556655.1">
    <property type="nucleotide sequence ID" value="NZ_VUMR01000071.1"/>
</dbReference>
<accession>A0A6N7V5M2</accession>
<dbReference type="GO" id="GO:0016301">
    <property type="term" value="F:kinase activity"/>
    <property type="evidence" value="ECO:0007669"/>
    <property type="project" value="UniProtKB-KW"/>
</dbReference>
<keyword evidence="1" id="KW-0808">Transferase</keyword>
<keyword evidence="1" id="KW-0418">Kinase</keyword>
<protein>
    <submittedName>
        <fullName evidence="1">Cytidylate kinase-like family protein</fullName>
    </submittedName>
</protein>
<dbReference type="InterPro" id="IPR027417">
    <property type="entry name" value="P-loop_NTPase"/>
</dbReference>
<dbReference type="Proteomes" id="UP000434241">
    <property type="component" value="Unassembled WGS sequence"/>
</dbReference>